<dbReference type="AlphaFoldDB" id="A0A172TE05"/>
<dbReference type="Gene3D" id="2.60.20.10">
    <property type="entry name" value="Crystallins"/>
    <property type="match status" value="1"/>
</dbReference>
<feature type="signal peptide" evidence="3">
    <location>
        <begin position="1"/>
        <end position="29"/>
    </location>
</feature>
<feature type="domain" description="Beta/gamma crystallin 'Greek key'" evidence="4">
    <location>
        <begin position="476"/>
        <end position="520"/>
    </location>
</feature>
<accession>A0A172TE05</accession>
<dbReference type="InterPro" id="IPR011024">
    <property type="entry name" value="G_crystallin-like"/>
</dbReference>
<evidence type="ECO:0000313" key="6">
    <source>
        <dbReference type="Proteomes" id="UP000076927"/>
    </source>
</evidence>
<comment type="similarity">
    <text evidence="1">Belongs to the beta/gamma-crystallin family.</text>
</comment>
<reference evidence="5 6" key="1">
    <citation type="submission" date="2015-01" db="EMBL/GenBank/DDBJ databases">
        <title>Paenibacillus swuensis/DY6/whole genome sequencing.</title>
        <authorList>
            <person name="Kim M.K."/>
            <person name="Srinivasan S."/>
            <person name="Lee J.-J."/>
        </authorList>
    </citation>
    <scope>NUCLEOTIDE SEQUENCE [LARGE SCALE GENOMIC DNA]</scope>
    <source>
        <strain evidence="5 6">DY6</strain>
    </source>
</reference>
<proteinExistence type="inferred from homology"/>
<dbReference type="PANTHER" id="PTHR12631:SF10">
    <property type="entry name" value="BETA-XYLOSIDASE-LIKE PROTEIN-RELATED"/>
    <property type="match status" value="1"/>
</dbReference>
<dbReference type="InterPro" id="IPR001064">
    <property type="entry name" value="Beta/gamma_crystallin"/>
</dbReference>
<dbReference type="Gene3D" id="3.20.20.80">
    <property type="entry name" value="Glycosidases"/>
    <property type="match status" value="1"/>
</dbReference>
<name>A0A172TE05_9BACL</name>
<keyword evidence="6" id="KW-1185">Reference proteome</keyword>
<sequence length="560" mass="60560">MRKGKGRFTGILMTACLLMGVLVPGTASAANGSVTIDYNNTIAAGHADVFGGVGNGPNDAASIQQLKDVGFKVVRVEAWMEHLIENTNLTDYKNNVNDIQNPDNWNWGAIDPLNTWYDKGFKIMLLFTGAPPWLTHSGGVSGVPKDWGVYEDIVKKVYQRYHGKVSLVEIWNEPDNPSALNLSGSPYESGNNHPGAYNEIFYHVTNAVRATDTQNTVELGGPTLAGGVGWPAYVTYILDDPRNRDNFNFISFHVYNGEGTISNVVNDWRGWAANRGKPNLPVHVTEWNYDAGINGPTNGGTPINTTGDETISYVGLKLNDMFKVGTEGAYLFSLGKYDHNYPFWHIEQGGVLSPKTRTYRLMSTKVGLGDGDSSIKSTSYSNISSALGAVNSTGDKIGVLVNRDTTTNTASVTLNNTGLADGNATLEIYEASVNNDATSIKENVAVTVNNGSITTTLNIPANSVIGFKVKGTSGSSEAIFYEDIDYGGASGSLGKGNYTLGQLQAAGIQNDWVTSLKIPSGWTVEMYEHDNYLGTKWTFTSDQPWIGDEVNDQASSIKIY</sequence>
<dbReference type="SMART" id="SM00247">
    <property type="entry name" value="XTALbg"/>
    <property type="match status" value="1"/>
</dbReference>
<gene>
    <name evidence="5" type="ORF">SY83_01620</name>
</gene>
<evidence type="ECO:0000256" key="3">
    <source>
        <dbReference type="SAM" id="SignalP"/>
    </source>
</evidence>
<dbReference type="InterPro" id="IPR017853">
    <property type="entry name" value="GH"/>
</dbReference>
<dbReference type="GO" id="GO:0004553">
    <property type="term" value="F:hydrolase activity, hydrolyzing O-glycosyl compounds"/>
    <property type="evidence" value="ECO:0007669"/>
    <property type="project" value="TreeGrafter"/>
</dbReference>
<dbReference type="RefSeq" id="WP_068603629.1">
    <property type="nucleotide sequence ID" value="NZ_CP011388.1"/>
</dbReference>
<keyword evidence="2" id="KW-0677">Repeat</keyword>
<dbReference type="SUPFAM" id="SSF51445">
    <property type="entry name" value="(Trans)glycosidases"/>
    <property type="match status" value="1"/>
</dbReference>
<dbReference type="PATRIC" id="fig|1178515.4.peg.300"/>
<organism evidence="5 6">
    <name type="scientific">Paenibacillus swuensis</name>
    <dbReference type="NCBI Taxonomy" id="1178515"/>
    <lineage>
        <taxon>Bacteria</taxon>
        <taxon>Bacillati</taxon>
        <taxon>Bacillota</taxon>
        <taxon>Bacilli</taxon>
        <taxon>Bacillales</taxon>
        <taxon>Paenibacillaceae</taxon>
        <taxon>Paenibacillus</taxon>
    </lineage>
</organism>
<evidence type="ECO:0000256" key="2">
    <source>
        <dbReference type="ARBA" id="ARBA00022737"/>
    </source>
</evidence>
<evidence type="ECO:0000256" key="1">
    <source>
        <dbReference type="ARBA" id="ARBA00009646"/>
    </source>
</evidence>
<evidence type="ECO:0000259" key="4">
    <source>
        <dbReference type="PROSITE" id="PS50915"/>
    </source>
</evidence>
<dbReference type="EMBL" id="CP011388">
    <property type="protein sequence ID" value="ANE45240.1"/>
    <property type="molecule type" value="Genomic_DNA"/>
</dbReference>
<protein>
    <recommendedName>
        <fullName evidence="4">Beta/gamma crystallin 'Greek key' domain-containing protein</fullName>
    </recommendedName>
</protein>
<dbReference type="STRING" id="1178515.SY83_01620"/>
<dbReference type="InterPro" id="IPR051923">
    <property type="entry name" value="Glycosyl_Hydrolase_39"/>
</dbReference>
<dbReference type="PANTHER" id="PTHR12631">
    <property type="entry name" value="ALPHA-L-IDURONIDASE"/>
    <property type="match status" value="1"/>
</dbReference>
<dbReference type="SUPFAM" id="SSF49695">
    <property type="entry name" value="gamma-Crystallin-like"/>
    <property type="match status" value="1"/>
</dbReference>
<dbReference type="Proteomes" id="UP000076927">
    <property type="component" value="Chromosome"/>
</dbReference>
<keyword evidence="3" id="KW-0732">Signal</keyword>
<dbReference type="OrthoDB" id="2497772at2"/>
<evidence type="ECO:0000313" key="5">
    <source>
        <dbReference type="EMBL" id="ANE45240.1"/>
    </source>
</evidence>
<dbReference type="KEGG" id="pswu:SY83_01620"/>
<dbReference type="PROSITE" id="PS50915">
    <property type="entry name" value="CRYSTALLIN_BETA_GAMMA"/>
    <property type="match status" value="1"/>
</dbReference>
<feature type="chain" id="PRO_5008000657" description="Beta/gamma crystallin 'Greek key' domain-containing protein" evidence="3">
    <location>
        <begin position="30"/>
        <end position="560"/>
    </location>
</feature>